<organism evidence="1 2">
    <name type="scientific">Setaria digitata</name>
    <dbReference type="NCBI Taxonomy" id="48799"/>
    <lineage>
        <taxon>Eukaryota</taxon>
        <taxon>Metazoa</taxon>
        <taxon>Ecdysozoa</taxon>
        <taxon>Nematoda</taxon>
        <taxon>Chromadorea</taxon>
        <taxon>Rhabditida</taxon>
        <taxon>Spirurina</taxon>
        <taxon>Spiruromorpha</taxon>
        <taxon>Filarioidea</taxon>
        <taxon>Setariidae</taxon>
        <taxon>Setaria</taxon>
    </lineage>
</organism>
<sequence length="62" mass="6884">MRGTGCDAICLNDPINKKRETMVHWKEGKKEPSVDLCPALKVAAAMLARQSSSLIDPWLVLF</sequence>
<reference evidence="2" key="1">
    <citation type="submission" date="2022-11" db="UniProtKB">
        <authorList>
            <consortium name="WormBaseParasite"/>
        </authorList>
    </citation>
    <scope>IDENTIFICATION</scope>
</reference>
<proteinExistence type="predicted"/>
<accession>A0A915Q3N0</accession>
<evidence type="ECO:0000313" key="2">
    <source>
        <dbReference type="WBParaSite" id="sdigi.contig53.g3082.t1"/>
    </source>
</evidence>
<dbReference type="AlphaFoldDB" id="A0A915Q3N0"/>
<keyword evidence="1" id="KW-1185">Reference proteome</keyword>
<dbReference type="Proteomes" id="UP000887581">
    <property type="component" value="Unplaced"/>
</dbReference>
<protein>
    <submittedName>
        <fullName evidence="2">Uncharacterized protein</fullName>
    </submittedName>
</protein>
<evidence type="ECO:0000313" key="1">
    <source>
        <dbReference type="Proteomes" id="UP000887581"/>
    </source>
</evidence>
<name>A0A915Q3N0_9BILA</name>
<dbReference type="WBParaSite" id="sdigi.contig53.g3082.t1">
    <property type="protein sequence ID" value="sdigi.contig53.g3082.t1"/>
    <property type="gene ID" value="sdigi.contig53.g3082"/>
</dbReference>